<proteinExistence type="predicted"/>
<dbReference type="PROSITE" id="PS50104">
    <property type="entry name" value="TIR"/>
    <property type="match status" value="1"/>
</dbReference>
<name>A0A285TY70_9BACL</name>
<reference evidence="3" key="1">
    <citation type="submission" date="2017-08" db="EMBL/GenBank/DDBJ databases">
        <authorList>
            <person name="Varghese N."/>
            <person name="Submissions S."/>
        </authorList>
    </citation>
    <scope>NUCLEOTIDE SEQUENCE [LARGE SCALE GENOMIC DNA]</scope>
    <source>
        <strain evidence="3">JC22</strain>
    </source>
</reference>
<dbReference type="RefSeq" id="WP_161946753.1">
    <property type="nucleotide sequence ID" value="NZ_OBMQ01000024.1"/>
</dbReference>
<dbReference type="InterPro" id="IPR035897">
    <property type="entry name" value="Toll_tir_struct_dom_sf"/>
</dbReference>
<dbReference type="EMBL" id="OBMQ01000024">
    <property type="protein sequence ID" value="SOC27575.1"/>
    <property type="molecule type" value="Genomic_DNA"/>
</dbReference>
<dbReference type="Gene3D" id="2.20.110.10">
    <property type="entry name" value="Histone H3 K4-specific methyltransferase SET7/9 N-terminal domain"/>
    <property type="match status" value="1"/>
</dbReference>
<organism evidence="2 3">
    <name type="scientific">Ureibacillus xyleni</name>
    <dbReference type="NCBI Taxonomy" id="614648"/>
    <lineage>
        <taxon>Bacteria</taxon>
        <taxon>Bacillati</taxon>
        <taxon>Bacillota</taxon>
        <taxon>Bacilli</taxon>
        <taxon>Bacillales</taxon>
        <taxon>Caryophanaceae</taxon>
        <taxon>Ureibacillus</taxon>
    </lineage>
</organism>
<evidence type="ECO:0000313" key="2">
    <source>
        <dbReference type="EMBL" id="SOC27575.1"/>
    </source>
</evidence>
<dbReference type="SUPFAM" id="SSF52200">
    <property type="entry name" value="Toll/Interleukin receptor TIR domain"/>
    <property type="match status" value="1"/>
</dbReference>
<protein>
    <recommendedName>
        <fullName evidence="1">TIR domain-containing protein</fullName>
    </recommendedName>
</protein>
<dbReference type="PANTHER" id="PTHR23084:SF179">
    <property type="entry name" value="OS10G0565000 PROTEIN"/>
    <property type="match status" value="1"/>
</dbReference>
<feature type="domain" description="TIR" evidence="1">
    <location>
        <begin position="1"/>
        <end position="142"/>
    </location>
</feature>
<dbReference type="Gene3D" id="3.40.50.10140">
    <property type="entry name" value="Toll/interleukin-1 receptor homology (TIR) domain"/>
    <property type="match status" value="1"/>
</dbReference>
<evidence type="ECO:0000313" key="3">
    <source>
        <dbReference type="Proteomes" id="UP000219636"/>
    </source>
</evidence>
<dbReference type="Proteomes" id="UP000219636">
    <property type="component" value="Unassembled WGS sequence"/>
</dbReference>
<dbReference type="SUPFAM" id="SSF82185">
    <property type="entry name" value="Histone H3 K4-specific methyltransferase SET7/9 N-terminal domain"/>
    <property type="match status" value="2"/>
</dbReference>
<accession>A0A285TY70</accession>
<dbReference type="Pfam" id="PF13676">
    <property type="entry name" value="TIR_2"/>
    <property type="match status" value="1"/>
</dbReference>
<gene>
    <name evidence="2" type="ORF">SAMN05880501_1242</name>
</gene>
<keyword evidence="3" id="KW-1185">Reference proteome</keyword>
<dbReference type="PANTHER" id="PTHR23084">
    <property type="entry name" value="PHOSPHATIDYLINOSITOL-4-PHOSPHATE 5-KINASE RELATED"/>
    <property type="match status" value="1"/>
</dbReference>
<dbReference type="GO" id="GO:0007165">
    <property type="term" value="P:signal transduction"/>
    <property type="evidence" value="ECO:0007669"/>
    <property type="project" value="InterPro"/>
</dbReference>
<evidence type="ECO:0000259" key="1">
    <source>
        <dbReference type="PROSITE" id="PS50104"/>
    </source>
</evidence>
<dbReference type="InterPro" id="IPR000157">
    <property type="entry name" value="TIR_dom"/>
</dbReference>
<dbReference type="AlphaFoldDB" id="A0A285TY70"/>
<sequence length="487" mass="56675">MYDVFISYRRDTGKDLASSFVQLIQSHGFLPYFDIADHTTGEFRDNIKHAISNSRLFLLIITEGSIKRFQNPEDISRLEVEYAFECGLKIMPISAIGEKVFEEINMHKDSLPESIKNLTNHNVEFYKHELQRSTYHAIIQNLESVRKDYFSKIKFSYDSLSKECNPFDFIKNVEQYELTIDAEKCLYTGLLKFNRPFGKGTIYHIESGTYYEITFDLSHPYYGSGKHFKEDKLIYEGDFNCLKYNGQGVLFEKDGRYVGGFLNGKKYGKGTKYFEDNKVFNGYWNGNEFQGPFIKFPDNQTRYYGEVRDSQPSGYGELIKENKILNGLFRNGVFLEGVAQLKHKIIKGDFTYNRNMSVFDENQNLIYEGNLKDLEIHGDGKYYIDGKSLSNFNIINELLNTFKFHIFDFENINLVLHASFINKNEIDINHEIKITRKDNGIKLVSGYIKENRSLFVYVNGEPIEINNSANHNTKSKLIISEDFRVID</sequence>